<dbReference type="AlphaFoldDB" id="A0A1H2NEG0"/>
<comment type="similarity">
    <text evidence="1">Belongs to the AB hydrolase superfamily.</text>
</comment>
<feature type="domain" description="Peptidase S9 prolyl oligopeptidase catalytic" evidence="5">
    <location>
        <begin position="159"/>
        <end position="375"/>
    </location>
</feature>
<feature type="region of interest" description="Disordered" evidence="3">
    <location>
        <begin position="23"/>
        <end position="81"/>
    </location>
</feature>
<dbReference type="GO" id="GO:0006508">
    <property type="term" value="P:proteolysis"/>
    <property type="evidence" value="ECO:0007669"/>
    <property type="project" value="InterPro"/>
</dbReference>
<sequence length="376" mass="40411">MTRLPLASTVLPAALGLLGLLAGCSAQPDPERSSSPSASAPSSAAATAGPDPTPSASPSPSPSPTPSATPEAEPTPKPDPVSMAALIDLRYDGRDLDRGRLLADPGPYKRYAVSFRGDGKKITGIMNLPDGEGPFPVVVLNHGYIDPDTYWSGQGMPREQDVLARRGFAVLHVDYRNHAGSSDDDGGEAGTDYRLRLPYVVDTINAVKAVKGATGSRWTSLDRGSVGWFGRSMGGGVTLRALAVQPGLVDAAAVWASVSSSEADNWERWYEDDPERRATNRRIDRSYGLPDDSPAFWRRASARPSFDRITEPVLVQHGGSDRTCPVRWARTTVDALEDAGVEVRSTIYPGADHTFEGRTFTTAMDRTADFFDDHLR</sequence>
<evidence type="ECO:0000256" key="1">
    <source>
        <dbReference type="ARBA" id="ARBA00008645"/>
    </source>
</evidence>
<dbReference type="PANTHER" id="PTHR22946">
    <property type="entry name" value="DIENELACTONE HYDROLASE DOMAIN-CONTAINING PROTEIN-RELATED"/>
    <property type="match status" value="1"/>
</dbReference>
<evidence type="ECO:0000313" key="6">
    <source>
        <dbReference type="EMBL" id="SDV03196.1"/>
    </source>
</evidence>
<keyword evidence="2 6" id="KW-0378">Hydrolase</keyword>
<feature type="compositionally biased region" description="Low complexity" evidence="3">
    <location>
        <begin position="33"/>
        <end position="50"/>
    </location>
</feature>
<evidence type="ECO:0000256" key="3">
    <source>
        <dbReference type="SAM" id="MobiDB-lite"/>
    </source>
</evidence>
<dbReference type="PANTHER" id="PTHR22946:SF9">
    <property type="entry name" value="POLYKETIDE TRANSFERASE AF380"/>
    <property type="match status" value="1"/>
</dbReference>
<gene>
    <name evidence="6" type="ORF">SAMN04488544_3759</name>
</gene>
<accession>A0A1H2NEG0</accession>
<dbReference type="STRING" id="546874.SAMN04488544_3759"/>
<feature type="chain" id="PRO_5038741933" evidence="4">
    <location>
        <begin position="27"/>
        <end position="376"/>
    </location>
</feature>
<dbReference type="RefSeq" id="WP_091077977.1">
    <property type="nucleotide sequence ID" value="NZ_LT629799.1"/>
</dbReference>
<protein>
    <submittedName>
        <fullName evidence="6">Alpha/beta hydrolase family protein</fullName>
    </submittedName>
</protein>
<dbReference type="PROSITE" id="PS51257">
    <property type="entry name" value="PROKAR_LIPOPROTEIN"/>
    <property type="match status" value="1"/>
</dbReference>
<feature type="signal peptide" evidence="4">
    <location>
        <begin position="1"/>
        <end position="26"/>
    </location>
</feature>
<evidence type="ECO:0000256" key="2">
    <source>
        <dbReference type="ARBA" id="ARBA00022801"/>
    </source>
</evidence>
<name>A0A1H2NEG0_9ACTN</name>
<dbReference type="GO" id="GO:0052689">
    <property type="term" value="F:carboxylic ester hydrolase activity"/>
    <property type="evidence" value="ECO:0007669"/>
    <property type="project" value="UniProtKB-ARBA"/>
</dbReference>
<dbReference type="Pfam" id="PF00326">
    <property type="entry name" value="Peptidase_S9"/>
    <property type="match status" value="1"/>
</dbReference>
<evidence type="ECO:0000259" key="5">
    <source>
        <dbReference type="Pfam" id="PF00326"/>
    </source>
</evidence>
<dbReference type="InterPro" id="IPR050261">
    <property type="entry name" value="FrsA_esterase"/>
</dbReference>
<dbReference type="InterPro" id="IPR001375">
    <property type="entry name" value="Peptidase_S9_cat"/>
</dbReference>
<keyword evidence="4" id="KW-0732">Signal</keyword>
<dbReference type="SUPFAM" id="SSF53474">
    <property type="entry name" value="alpha/beta-Hydrolases"/>
    <property type="match status" value="1"/>
</dbReference>
<dbReference type="Proteomes" id="UP000198825">
    <property type="component" value="Chromosome I"/>
</dbReference>
<dbReference type="OrthoDB" id="3325701at2"/>
<reference evidence="7" key="1">
    <citation type="submission" date="2016-10" db="EMBL/GenBank/DDBJ databases">
        <authorList>
            <person name="Varghese N."/>
            <person name="Submissions S."/>
        </authorList>
    </citation>
    <scope>NUCLEOTIDE SEQUENCE [LARGE SCALE GENOMIC DNA]</scope>
    <source>
        <strain evidence="7">DSM 21743</strain>
    </source>
</reference>
<keyword evidence="7" id="KW-1185">Reference proteome</keyword>
<dbReference type="GO" id="GO:0008236">
    <property type="term" value="F:serine-type peptidase activity"/>
    <property type="evidence" value="ECO:0007669"/>
    <property type="project" value="InterPro"/>
</dbReference>
<dbReference type="Gene3D" id="3.40.50.1820">
    <property type="entry name" value="alpha/beta hydrolase"/>
    <property type="match status" value="1"/>
</dbReference>
<evidence type="ECO:0000256" key="4">
    <source>
        <dbReference type="SAM" id="SignalP"/>
    </source>
</evidence>
<feature type="compositionally biased region" description="Pro residues" evidence="3">
    <location>
        <begin position="51"/>
        <end position="79"/>
    </location>
</feature>
<proteinExistence type="inferred from homology"/>
<evidence type="ECO:0000313" key="7">
    <source>
        <dbReference type="Proteomes" id="UP000198825"/>
    </source>
</evidence>
<organism evidence="6 7">
    <name type="scientific">Microlunatus sagamiharensis</name>
    <dbReference type="NCBI Taxonomy" id="546874"/>
    <lineage>
        <taxon>Bacteria</taxon>
        <taxon>Bacillati</taxon>
        <taxon>Actinomycetota</taxon>
        <taxon>Actinomycetes</taxon>
        <taxon>Propionibacteriales</taxon>
        <taxon>Propionibacteriaceae</taxon>
        <taxon>Microlunatus</taxon>
    </lineage>
</organism>
<dbReference type="InterPro" id="IPR029058">
    <property type="entry name" value="AB_hydrolase_fold"/>
</dbReference>
<dbReference type="EMBL" id="LT629799">
    <property type="protein sequence ID" value="SDV03196.1"/>
    <property type="molecule type" value="Genomic_DNA"/>
</dbReference>